<dbReference type="AlphaFoldDB" id="A0A147ESH7"/>
<feature type="transmembrane region" description="Helical" evidence="1">
    <location>
        <begin position="131"/>
        <end position="152"/>
    </location>
</feature>
<sequence>MEHIVADGQLLVASLIAIAAGLLSFLSPCVLPLVPGYLAYVGATAGAPQGGANGRGAASAAARGAQRGVATAGAPRGATAGAPQGGAVERAPRGRVLLGSALFVLGFTVVLVAFLAAAGTVGVWLLEWEPVITRVMGAVIVVMGLVFIGLFTRMQSTMKMRIKPRLGLAGAPLLGAVFAIGWTPCMGPTLSVIMTLSLQQGSVARSVVLAVAYCIGLGVPFVLAALGFGWLTRTMTFFKRHIRAVNLIGGGLLILIGLLMVTGLWSKMMYALQAVIGGYVTPL</sequence>
<keyword evidence="1" id="KW-1133">Transmembrane helix</keyword>
<protein>
    <submittedName>
        <fullName evidence="2">Cytochrome C biogenesis protein</fullName>
    </submittedName>
</protein>
<feature type="transmembrane region" description="Helical" evidence="1">
    <location>
        <begin position="96"/>
        <end position="125"/>
    </location>
</feature>
<dbReference type="PATRIC" id="fig|1079994.3.peg.1001"/>
<accession>A0A147ESH7</accession>
<feature type="transmembrane region" description="Helical" evidence="1">
    <location>
        <begin position="210"/>
        <end position="232"/>
    </location>
</feature>
<keyword evidence="3" id="KW-1185">Reference proteome</keyword>
<feature type="transmembrane region" description="Helical" evidence="1">
    <location>
        <begin position="173"/>
        <end position="198"/>
    </location>
</feature>
<dbReference type="Proteomes" id="UP000070810">
    <property type="component" value="Unassembled WGS sequence"/>
</dbReference>
<evidence type="ECO:0000313" key="2">
    <source>
        <dbReference type="EMBL" id="KTR87466.1"/>
    </source>
</evidence>
<comment type="caution">
    <text evidence="2">The sequence shown here is derived from an EMBL/GenBank/DDBJ whole genome shotgun (WGS) entry which is preliminary data.</text>
</comment>
<proteinExistence type="predicted"/>
<reference evidence="2 3" key="1">
    <citation type="journal article" date="2016" name="Front. Microbiol.">
        <title>Genomic Resource of Rice Seed Associated Bacteria.</title>
        <authorList>
            <person name="Midha S."/>
            <person name="Bansal K."/>
            <person name="Sharma S."/>
            <person name="Kumar N."/>
            <person name="Patil P.P."/>
            <person name="Chaudhry V."/>
            <person name="Patil P.B."/>
        </authorList>
    </citation>
    <scope>NUCLEOTIDE SEQUENCE [LARGE SCALE GENOMIC DNA]</scope>
    <source>
        <strain evidence="2 3">NS354</strain>
    </source>
</reference>
<organism evidence="2 3">
    <name type="scientific">Leucobacter chromiiresistens</name>
    <dbReference type="NCBI Taxonomy" id="1079994"/>
    <lineage>
        <taxon>Bacteria</taxon>
        <taxon>Bacillati</taxon>
        <taxon>Actinomycetota</taxon>
        <taxon>Actinomycetes</taxon>
        <taxon>Micrococcales</taxon>
        <taxon>Microbacteriaceae</taxon>
        <taxon>Leucobacter</taxon>
    </lineage>
</organism>
<gene>
    <name evidence="2" type="ORF">NS354_00090</name>
</gene>
<evidence type="ECO:0000256" key="1">
    <source>
        <dbReference type="SAM" id="Phobius"/>
    </source>
</evidence>
<name>A0A147ESH7_9MICO</name>
<dbReference type="EMBL" id="LDRK01000002">
    <property type="protein sequence ID" value="KTR87466.1"/>
    <property type="molecule type" value="Genomic_DNA"/>
</dbReference>
<feature type="transmembrane region" description="Helical" evidence="1">
    <location>
        <begin position="244"/>
        <end position="265"/>
    </location>
</feature>
<dbReference type="InterPro" id="IPR051790">
    <property type="entry name" value="Cytochrome_c-biogenesis_DsbD"/>
</dbReference>
<dbReference type="PANTHER" id="PTHR31272">
    <property type="entry name" value="CYTOCHROME C-TYPE BIOGENESIS PROTEIN HI_1454-RELATED"/>
    <property type="match status" value="1"/>
</dbReference>
<feature type="transmembrane region" description="Helical" evidence="1">
    <location>
        <begin position="12"/>
        <end position="34"/>
    </location>
</feature>
<keyword evidence="1" id="KW-0812">Transmembrane</keyword>
<keyword evidence="1" id="KW-0472">Membrane</keyword>
<dbReference type="PANTHER" id="PTHR31272:SF4">
    <property type="entry name" value="CYTOCHROME C-TYPE BIOGENESIS PROTEIN HI_1454-RELATED"/>
    <property type="match status" value="1"/>
</dbReference>
<evidence type="ECO:0000313" key="3">
    <source>
        <dbReference type="Proteomes" id="UP000070810"/>
    </source>
</evidence>
<dbReference type="OrthoDB" id="9803065at2"/>